<dbReference type="PIRSF" id="PIRSF000429">
    <property type="entry name" value="Ac-CoA_Ac_transf"/>
    <property type="match status" value="1"/>
</dbReference>
<evidence type="ECO:0000259" key="3">
    <source>
        <dbReference type="Pfam" id="PF00108"/>
    </source>
</evidence>
<dbReference type="Gene3D" id="3.40.47.10">
    <property type="match status" value="1"/>
</dbReference>
<evidence type="ECO:0000259" key="4">
    <source>
        <dbReference type="Pfam" id="PF22691"/>
    </source>
</evidence>
<evidence type="ECO:0000256" key="2">
    <source>
        <dbReference type="SAM" id="MobiDB-lite"/>
    </source>
</evidence>
<organism evidence="5 6">
    <name type="scientific">Halomarina oriensis</name>
    <dbReference type="NCBI Taxonomy" id="671145"/>
    <lineage>
        <taxon>Archaea</taxon>
        <taxon>Methanobacteriati</taxon>
        <taxon>Methanobacteriota</taxon>
        <taxon>Stenosarchaea group</taxon>
        <taxon>Halobacteria</taxon>
        <taxon>Halobacteriales</taxon>
        <taxon>Natronomonadaceae</taxon>
        <taxon>Halomarina</taxon>
    </lineage>
</organism>
<dbReference type="AlphaFoldDB" id="A0A6B0GQ22"/>
<reference evidence="5 6" key="1">
    <citation type="submission" date="2019-12" db="EMBL/GenBank/DDBJ databases">
        <title>Halocatena pleomorpha gen. nov. sp. nov., an extremely halophilic archaeon of family Halobacteriaceae isolated from saltpan soil.</title>
        <authorList>
            <person name="Pal Y."/>
            <person name="Verma A."/>
            <person name="Krishnamurthi S."/>
            <person name="Kumar P."/>
        </authorList>
    </citation>
    <scope>NUCLEOTIDE SEQUENCE [LARGE SCALE GENOMIC DNA]</scope>
    <source>
        <strain evidence="5 6">JCM 16495</strain>
    </source>
</reference>
<feature type="compositionally biased region" description="Basic and acidic residues" evidence="2">
    <location>
        <begin position="401"/>
        <end position="410"/>
    </location>
</feature>
<dbReference type="GO" id="GO:0016747">
    <property type="term" value="F:acyltransferase activity, transferring groups other than amino-acyl groups"/>
    <property type="evidence" value="ECO:0007669"/>
    <property type="project" value="InterPro"/>
</dbReference>
<evidence type="ECO:0000256" key="1">
    <source>
        <dbReference type="ARBA" id="ARBA00023229"/>
    </source>
</evidence>
<dbReference type="CDD" id="cd00829">
    <property type="entry name" value="SCP-x_thiolase"/>
    <property type="match status" value="1"/>
</dbReference>
<protein>
    <submittedName>
        <fullName evidence="5">Thiolase domain-containing protein</fullName>
    </submittedName>
</protein>
<dbReference type="InterPro" id="IPR002155">
    <property type="entry name" value="Thiolase"/>
</dbReference>
<comment type="caution">
    <text evidence="5">The sequence shown here is derived from an EMBL/GenBank/DDBJ whole genome shotgun (WGS) entry which is preliminary data.</text>
</comment>
<dbReference type="InterPro" id="IPR016039">
    <property type="entry name" value="Thiolase-like"/>
</dbReference>
<dbReference type="PANTHER" id="PTHR42870">
    <property type="entry name" value="ACETYL-COA C-ACETYLTRANSFERASE"/>
    <property type="match status" value="1"/>
</dbReference>
<dbReference type="RefSeq" id="WP_158205353.1">
    <property type="nucleotide sequence ID" value="NZ_WSZK01000025.1"/>
</dbReference>
<dbReference type="GO" id="GO:0008299">
    <property type="term" value="P:isoprenoid biosynthetic process"/>
    <property type="evidence" value="ECO:0007669"/>
    <property type="project" value="UniProtKB-KW"/>
</dbReference>
<feature type="domain" description="Thiolase C-terminal" evidence="4">
    <location>
        <begin position="241"/>
        <end position="386"/>
    </location>
</feature>
<keyword evidence="6" id="KW-1185">Reference proteome</keyword>
<dbReference type="Proteomes" id="UP000451471">
    <property type="component" value="Unassembled WGS sequence"/>
</dbReference>
<dbReference type="Pfam" id="PF00108">
    <property type="entry name" value="Thiolase_N"/>
    <property type="match status" value="1"/>
</dbReference>
<dbReference type="OrthoDB" id="167534at2157"/>
<dbReference type="Pfam" id="PF22691">
    <property type="entry name" value="Thiolase_C_1"/>
    <property type="match status" value="1"/>
</dbReference>
<gene>
    <name evidence="5" type="ORF">GQS65_14495</name>
</gene>
<dbReference type="InterPro" id="IPR020616">
    <property type="entry name" value="Thiolase_N"/>
</dbReference>
<accession>A0A6B0GQ22</accession>
<dbReference type="NCBIfam" id="NF004720">
    <property type="entry name" value="PRK06064.1"/>
    <property type="match status" value="1"/>
</dbReference>
<evidence type="ECO:0000313" key="5">
    <source>
        <dbReference type="EMBL" id="MWG35679.1"/>
    </source>
</evidence>
<proteinExistence type="predicted"/>
<sequence length="410" mass="42271">MPEAYVVGAGQSDFGSFPDETYRSLFATAFEAARDSVPAGLDRSAIDEAYVGTLGVGGRQLGLPGPAVADHVGLDGIPVTRVENACAAGGSAVRQAVNAIRAGSADVVLAGGVEVMTDVSNDAVRFWLGVSGETEWERLSGTTFSGVYAQMASAHMAEYDTTTEHLSHVAVKNHANGAKNPHAHLRFECSLEQATNAPTVADPLTLFHCCPTTDGAACVLVVSEDVVEEFTDERIRVAGVGAAADSVGLFQRDTYTAVPASQQAAETAYAEAGMGPEDVDFAEVHDCFAIAELLAYEDLGFCEPGEAGPYVESGATKLDGELPVNPSGGLKSKGHPIGATGTGQLSEAFHQLSGTAGERQVEGARIGLTHNVGGSGGAAVVHLLEREEPRSSGDASGPRPRASEDGGEAR</sequence>
<dbReference type="EMBL" id="WSZK01000025">
    <property type="protein sequence ID" value="MWG35679.1"/>
    <property type="molecule type" value="Genomic_DNA"/>
</dbReference>
<dbReference type="InterPro" id="IPR055140">
    <property type="entry name" value="Thiolase_C_2"/>
</dbReference>
<feature type="region of interest" description="Disordered" evidence="2">
    <location>
        <begin position="385"/>
        <end position="410"/>
    </location>
</feature>
<keyword evidence="1" id="KW-0414">Isoprene biosynthesis</keyword>
<feature type="domain" description="Thiolase N-terminal" evidence="3">
    <location>
        <begin position="5"/>
        <end position="225"/>
    </location>
</feature>
<dbReference type="SUPFAM" id="SSF53901">
    <property type="entry name" value="Thiolase-like"/>
    <property type="match status" value="2"/>
</dbReference>
<name>A0A6B0GQ22_9EURY</name>
<dbReference type="PANTHER" id="PTHR42870:SF1">
    <property type="entry name" value="NON-SPECIFIC LIPID-TRANSFER PROTEIN-LIKE 2"/>
    <property type="match status" value="1"/>
</dbReference>
<evidence type="ECO:0000313" key="6">
    <source>
        <dbReference type="Proteomes" id="UP000451471"/>
    </source>
</evidence>